<name>A0AAD9ZPQ9_9ROSI</name>
<evidence type="ECO:0000313" key="1">
    <source>
        <dbReference type="EMBL" id="KAK3188430.1"/>
    </source>
</evidence>
<keyword evidence="2" id="KW-1185">Reference proteome</keyword>
<dbReference type="PANTHER" id="PTHR34427">
    <property type="entry name" value="DUF4283 DOMAIN PROTEIN"/>
    <property type="match status" value="1"/>
</dbReference>
<organism evidence="1 2">
    <name type="scientific">Dipteronia sinensis</name>
    <dbReference type="NCBI Taxonomy" id="43782"/>
    <lineage>
        <taxon>Eukaryota</taxon>
        <taxon>Viridiplantae</taxon>
        <taxon>Streptophyta</taxon>
        <taxon>Embryophyta</taxon>
        <taxon>Tracheophyta</taxon>
        <taxon>Spermatophyta</taxon>
        <taxon>Magnoliopsida</taxon>
        <taxon>eudicotyledons</taxon>
        <taxon>Gunneridae</taxon>
        <taxon>Pentapetalae</taxon>
        <taxon>rosids</taxon>
        <taxon>malvids</taxon>
        <taxon>Sapindales</taxon>
        <taxon>Sapindaceae</taxon>
        <taxon>Hippocastanoideae</taxon>
        <taxon>Acereae</taxon>
        <taxon>Dipteronia</taxon>
    </lineage>
</organism>
<comment type="caution">
    <text evidence="1">The sequence shown here is derived from an EMBL/GenBank/DDBJ whole genome shotgun (WGS) entry which is preliminary data.</text>
</comment>
<accession>A0AAD9ZPQ9</accession>
<dbReference type="AlphaFoldDB" id="A0AAD9ZPQ9"/>
<evidence type="ECO:0000313" key="2">
    <source>
        <dbReference type="Proteomes" id="UP001281410"/>
    </source>
</evidence>
<proteinExistence type="predicted"/>
<gene>
    <name evidence="1" type="ORF">Dsin_027991</name>
</gene>
<dbReference type="Proteomes" id="UP001281410">
    <property type="component" value="Unassembled WGS sequence"/>
</dbReference>
<sequence>MMNSMHIYGWSIVSKVASYGWKKRRSLMSRKIKQVNEEGIAREGFQNDSTGSRSFVEGVKWHQRMSFGGGVKREEKKILIMEWCSQLNNHGWLNKVVVGFLNFFTEVLSVNSHLSSTGFNFSSSYIGDKSVIWSFDSDYEMEGVINNRFLWEDCFSSMVRWSESFIPKSRVAWINCSGIPLCYWNQIFFQKLRWLIGEPLLINEETLSRSRLDKGRLLVLIPNDQPYSCINKVVVGNGSFEVKVVEDGASVDVLWMEDFLSLKKKLVSGNLNLESKKEGFEKRTGKGRINEVKTINRVGMFKKMRCLIMVSEAGLKIGMRRLESKRLAWVFTRKVWEVTSLVDNAREREVKLRKWSGNLVVGQSKMVRSRLEWRCWGQVV</sequence>
<protein>
    <recommendedName>
        <fullName evidence="3">DUF4283 domain-containing protein</fullName>
    </recommendedName>
</protein>
<dbReference type="PANTHER" id="PTHR34427:SF5">
    <property type="entry name" value="DUF4283 DOMAIN-CONTAINING PROTEIN"/>
    <property type="match status" value="1"/>
</dbReference>
<dbReference type="EMBL" id="JANJYJ010000009">
    <property type="protein sequence ID" value="KAK3188430.1"/>
    <property type="molecule type" value="Genomic_DNA"/>
</dbReference>
<reference evidence="1" key="1">
    <citation type="journal article" date="2023" name="Plant J.">
        <title>Genome sequences and population genomics provide insights into the demographic history, inbreeding, and mutation load of two 'living fossil' tree species of Dipteronia.</title>
        <authorList>
            <person name="Feng Y."/>
            <person name="Comes H.P."/>
            <person name="Chen J."/>
            <person name="Zhu S."/>
            <person name="Lu R."/>
            <person name="Zhang X."/>
            <person name="Li P."/>
            <person name="Qiu J."/>
            <person name="Olsen K.M."/>
            <person name="Qiu Y."/>
        </authorList>
    </citation>
    <scope>NUCLEOTIDE SEQUENCE</scope>
    <source>
        <strain evidence="1">NBL</strain>
    </source>
</reference>
<evidence type="ECO:0008006" key="3">
    <source>
        <dbReference type="Google" id="ProtNLM"/>
    </source>
</evidence>